<keyword evidence="4" id="KW-1185">Reference proteome</keyword>
<evidence type="ECO:0000259" key="2">
    <source>
        <dbReference type="Pfam" id="PF25349"/>
    </source>
</evidence>
<accession>A0ABC9CCK2</accession>
<protein>
    <recommendedName>
        <fullName evidence="2">Poor homologous synapsis 1 PH domain-containing protein</fullName>
    </recommendedName>
</protein>
<evidence type="ECO:0000256" key="1">
    <source>
        <dbReference type="SAM" id="MobiDB-lite"/>
    </source>
</evidence>
<organism evidence="3 4">
    <name type="scientific">Urochloa decumbens</name>
    <dbReference type="NCBI Taxonomy" id="240449"/>
    <lineage>
        <taxon>Eukaryota</taxon>
        <taxon>Viridiplantae</taxon>
        <taxon>Streptophyta</taxon>
        <taxon>Embryophyta</taxon>
        <taxon>Tracheophyta</taxon>
        <taxon>Spermatophyta</taxon>
        <taxon>Magnoliopsida</taxon>
        <taxon>Liliopsida</taxon>
        <taxon>Poales</taxon>
        <taxon>Poaceae</taxon>
        <taxon>PACMAD clade</taxon>
        <taxon>Panicoideae</taxon>
        <taxon>Panicodae</taxon>
        <taxon>Paniceae</taxon>
        <taxon>Melinidinae</taxon>
        <taxon>Urochloa</taxon>
    </lineage>
</organism>
<evidence type="ECO:0000313" key="4">
    <source>
        <dbReference type="Proteomes" id="UP001497457"/>
    </source>
</evidence>
<reference evidence="3" key="1">
    <citation type="submission" date="2024-10" db="EMBL/GenBank/DDBJ databases">
        <authorList>
            <person name="Ryan C."/>
        </authorList>
    </citation>
    <scope>NUCLEOTIDE SEQUENCE [LARGE SCALE GENOMIC DNA]</scope>
</reference>
<gene>
    <name evidence="3" type="ORF">URODEC1_LOCUS73540</name>
</gene>
<dbReference type="InterPro" id="IPR057619">
    <property type="entry name" value="PH_PHS1"/>
</dbReference>
<dbReference type="EMBL" id="OZ075139">
    <property type="protein sequence ID" value="CAL5016991.1"/>
    <property type="molecule type" value="Genomic_DNA"/>
</dbReference>
<name>A0ABC9CCK2_9POAL</name>
<evidence type="ECO:0000313" key="3">
    <source>
        <dbReference type="EMBL" id="CAL5016991.1"/>
    </source>
</evidence>
<proteinExistence type="predicted"/>
<dbReference type="Pfam" id="PF25349">
    <property type="entry name" value="PH_PHS1"/>
    <property type="match status" value="1"/>
</dbReference>
<dbReference type="Proteomes" id="UP001497457">
    <property type="component" value="Chromosome 29rd"/>
</dbReference>
<sequence>MADADDDSRALVPADPDASTVAAPQTRTRRQKWEVEYARYFGTLRQDSSASPPPGLRYITRGAHRHQGTWLPASSSAALCVSRPTLSSAVPVLTVCIGDVVFEEHFVSILNFSWPQVTCGTQCPIRGSRVVFMSFCDKSKQVAAAYSALVYSRAKRDASPLAPAEAQADVSPFIFAARDVAEHSRRLKTRAFLSSQISQMRSYQLIQKFAVRFPQLCDAESFLNCVKECSWETMDIIPSGSDYVCEDTSASEYIASNGLHHRPDDASSYEEQASDHMMEALTVSYHEEPEHMIEAPTMNYHEEPDLPVLQPLSASHTNNSYSGFPPSFSQMLANCSTKDEQDTEESYPVGATNHAPQEVYAPDNSHDVAVAVATEEMIADKGMDAVAGIDTSILTGDIVTRIKTMSDDSFKDMLFKLEKVIDELGGDMSL</sequence>
<feature type="domain" description="Poor homologous synapsis 1 PH" evidence="2">
    <location>
        <begin position="31"/>
        <end position="237"/>
    </location>
</feature>
<feature type="region of interest" description="Disordered" evidence="1">
    <location>
        <begin position="1"/>
        <end position="28"/>
    </location>
</feature>
<dbReference type="AlphaFoldDB" id="A0ABC9CCK2"/>